<protein>
    <submittedName>
        <fullName evidence="1">Uncharacterized protein</fullName>
    </submittedName>
</protein>
<dbReference type="RefSeq" id="WP_212116711.1">
    <property type="nucleotide sequence ID" value="NZ_JAGTPX020000001.1"/>
</dbReference>
<organism evidence="1">
    <name type="scientific">Niallia circulans</name>
    <name type="common">Bacillus circulans</name>
    <dbReference type="NCBI Taxonomy" id="1397"/>
    <lineage>
        <taxon>Bacteria</taxon>
        <taxon>Bacillati</taxon>
        <taxon>Bacillota</taxon>
        <taxon>Bacilli</taxon>
        <taxon>Bacillales</taxon>
        <taxon>Bacillaceae</taxon>
        <taxon>Niallia</taxon>
    </lineage>
</organism>
<reference evidence="1" key="1">
    <citation type="submission" date="2021-04" db="EMBL/GenBank/DDBJ databases">
        <title>Genomic analysis of electroactive and textile dye degrading Bacillus circulans strain: DC10 isolated from constructed wetland-microbial fuel cells treating textile dye wastewaters.</title>
        <authorList>
            <person name="Patel D.U."/>
            <person name="Desai C.R."/>
        </authorList>
    </citation>
    <scope>NUCLEOTIDE SEQUENCE</scope>
    <source>
        <strain evidence="1">DC10</strain>
    </source>
</reference>
<comment type="caution">
    <text evidence="1">The sequence shown here is derived from an EMBL/GenBank/DDBJ whole genome shotgun (WGS) entry which is preliminary data.</text>
</comment>
<name>A0A941GAK7_NIACI</name>
<dbReference type="AlphaFoldDB" id="A0A941GAK7"/>
<proteinExistence type="predicted"/>
<evidence type="ECO:0000313" key="1">
    <source>
        <dbReference type="EMBL" id="MBR8668043.1"/>
    </source>
</evidence>
<dbReference type="EMBL" id="JAGTPX010000001">
    <property type="protein sequence ID" value="MBR8668043.1"/>
    <property type="molecule type" value="Genomic_DNA"/>
</dbReference>
<accession>A0A941GAK7</accession>
<gene>
    <name evidence="1" type="ORF">KD144_00700</name>
</gene>
<sequence length="210" mass="24647">MNMVDYLEQAKKEIRDTWFKDHKIKSIEGENGFQRIRWGEEGTRMYQVDYVLSGNMIFISGDLGDAAYSLTCSATLDNIKKFDMSYFTGKLTAHQREKYDFDDKLARKQIKDYFLDWCNIEKTSDMEEESKDLFNQLISETLQWNMCQHFSMGVYAIYQDTNIDWFDSESASCIADCGSRLSYSIISYWVGLKMIIEQLEQLEKLDKESA</sequence>